<name>A0A8J4XSL9_CHIOP</name>
<evidence type="ECO:0000313" key="2">
    <source>
        <dbReference type="Proteomes" id="UP000770661"/>
    </source>
</evidence>
<dbReference type="EMBL" id="JACEEZ010022712">
    <property type="protein sequence ID" value="KAG0712104.1"/>
    <property type="molecule type" value="Genomic_DNA"/>
</dbReference>
<gene>
    <name evidence="1" type="ORF">GWK47_019183</name>
</gene>
<dbReference type="Proteomes" id="UP000770661">
    <property type="component" value="Unassembled WGS sequence"/>
</dbReference>
<keyword evidence="2" id="KW-1185">Reference proteome</keyword>
<accession>A0A8J4XSL9</accession>
<proteinExistence type="predicted"/>
<dbReference type="AlphaFoldDB" id="A0A8J4XSL9"/>
<sequence>MDKTYQDAFHAWALMGKCLMNSFEKLQEITCHMGADCLGHDATIREEQDRCITRLILQRIPFGVTTGFGLLEHIAQGAEIRT</sequence>
<evidence type="ECO:0000313" key="1">
    <source>
        <dbReference type="EMBL" id="KAG0712104.1"/>
    </source>
</evidence>
<comment type="caution">
    <text evidence="1">The sequence shown here is derived from an EMBL/GenBank/DDBJ whole genome shotgun (WGS) entry which is preliminary data.</text>
</comment>
<protein>
    <submittedName>
        <fullName evidence="1">Uncharacterized protein</fullName>
    </submittedName>
</protein>
<organism evidence="1 2">
    <name type="scientific">Chionoecetes opilio</name>
    <name type="common">Atlantic snow crab</name>
    <name type="synonym">Cancer opilio</name>
    <dbReference type="NCBI Taxonomy" id="41210"/>
    <lineage>
        <taxon>Eukaryota</taxon>
        <taxon>Metazoa</taxon>
        <taxon>Ecdysozoa</taxon>
        <taxon>Arthropoda</taxon>
        <taxon>Crustacea</taxon>
        <taxon>Multicrustacea</taxon>
        <taxon>Malacostraca</taxon>
        <taxon>Eumalacostraca</taxon>
        <taxon>Eucarida</taxon>
        <taxon>Decapoda</taxon>
        <taxon>Pleocyemata</taxon>
        <taxon>Brachyura</taxon>
        <taxon>Eubrachyura</taxon>
        <taxon>Majoidea</taxon>
        <taxon>Majidae</taxon>
        <taxon>Chionoecetes</taxon>
    </lineage>
</organism>
<reference evidence="1" key="1">
    <citation type="submission" date="2020-07" db="EMBL/GenBank/DDBJ databases">
        <title>The High-quality genome of the commercially important snow crab, Chionoecetes opilio.</title>
        <authorList>
            <person name="Jeong J.-H."/>
            <person name="Ryu S."/>
        </authorList>
    </citation>
    <scope>NUCLEOTIDE SEQUENCE</scope>
    <source>
        <strain evidence="1">MADBK_172401_WGS</strain>
        <tissue evidence="1">Digestive gland</tissue>
    </source>
</reference>